<reference evidence="2" key="1">
    <citation type="journal article" date="2015" name="Proc. Natl. Acad. Sci. U.S.A.">
        <title>Networks of energetic and metabolic interactions define dynamics in microbial communities.</title>
        <authorList>
            <person name="Embree M."/>
            <person name="Liu J.K."/>
            <person name="Al-Bassam M.M."/>
            <person name="Zengler K."/>
        </authorList>
    </citation>
    <scope>NUCLEOTIDE SEQUENCE</scope>
</reference>
<keyword evidence="1" id="KW-1133">Transmembrane helix</keyword>
<feature type="transmembrane region" description="Helical" evidence="1">
    <location>
        <begin position="94"/>
        <end position="115"/>
    </location>
</feature>
<feature type="transmembrane region" description="Helical" evidence="1">
    <location>
        <begin position="127"/>
        <end position="154"/>
    </location>
</feature>
<accession>A0A0W8FI82</accession>
<dbReference type="GO" id="GO:0004143">
    <property type="term" value="F:ATP-dependent diacylglycerol kinase activity"/>
    <property type="evidence" value="ECO:0007669"/>
    <property type="project" value="InterPro"/>
</dbReference>
<feature type="transmembrane region" description="Helical" evidence="1">
    <location>
        <begin position="30"/>
        <end position="48"/>
    </location>
</feature>
<keyword evidence="1" id="KW-0472">Membrane</keyword>
<evidence type="ECO:0000313" key="2">
    <source>
        <dbReference type="EMBL" id="KUG20600.1"/>
    </source>
</evidence>
<dbReference type="InterPro" id="IPR037997">
    <property type="entry name" value="Dgk1-like"/>
</dbReference>
<feature type="transmembrane region" description="Helical" evidence="1">
    <location>
        <begin position="7"/>
        <end position="24"/>
    </location>
</feature>
<name>A0A0W8FI82_9ZZZZ</name>
<dbReference type="AlphaFoldDB" id="A0A0W8FI82"/>
<keyword evidence="1" id="KW-0812">Transmembrane</keyword>
<gene>
    <name evidence="2" type="ORF">ASZ90_009653</name>
</gene>
<dbReference type="EMBL" id="LNQE01001167">
    <property type="protein sequence ID" value="KUG20600.1"/>
    <property type="molecule type" value="Genomic_DNA"/>
</dbReference>
<organism evidence="2">
    <name type="scientific">hydrocarbon metagenome</name>
    <dbReference type="NCBI Taxonomy" id="938273"/>
    <lineage>
        <taxon>unclassified sequences</taxon>
        <taxon>metagenomes</taxon>
        <taxon>ecological metagenomes</taxon>
    </lineage>
</organism>
<proteinExistence type="predicted"/>
<sequence length="182" mass="19521">MHEILRQAVHLLFGIAAAAVILFLKRQIALYLFVLTLFAGFVILDVFSRGYSPPLLAPIMDELERRKTVPAKGGLAFVMSALVCFVFFPPDIAAVAVLALGVHDSASTLFGVRYGRTRVYNNKSLEGTAFGIIVTAALLLVFLTPVLAAVTAAVTGIVELLSPIDDNLIIPITVCLLLALLL</sequence>
<dbReference type="PANTHER" id="PTHR31303">
    <property type="entry name" value="CTP-DEPENDENT DIACYLGLYCEROL KINASE 1"/>
    <property type="match status" value="1"/>
</dbReference>
<keyword evidence="2" id="KW-0808">Transferase</keyword>
<protein>
    <submittedName>
        <fullName evidence="2">Phytol kinase</fullName>
    </submittedName>
</protein>
<evidence type="ECO:0000256" key="1">
    <source>
        <dbReference type="SAM" id="Phobius"/>
    </source>
</evidence>
<dbReference type="PANTHER" id="PTHR31303:SF1">
    <property type="entry name" value="CTP-DEPENDENT DIACYLGLYCEROL KINASE 1"/>
    <property type="match status" value="1"/>
</dbReference>
<keyword evidence="2" id="KW-0418">Kinase</keyword>
<comment type="caution">
    <text evidence="2">The sequence shown here is derived from an EMBL/GenBank/DDBJ whole genome shotgun (WGS) entry which is preliminary data.</text>
</comment>
<feature type="transmembrane region" description="Helical" evidence="1">
    <location>
        <begin position="160"/>
        <end position="181"/>
    </location>
</feature>